<dbReference type="RefSeq" id="WP_072743781.1">
    <property type="nucleotide sequence ID" value="NZ_FQXR01000004.1"/>
</dbReference>
<sequence length="70" mass="8158">MAIKYNIGDIVALKKAHPCGENKWEILRTGVDFKLKCTGCGRQIWIPRIDFEKRVRKILVDEKWESVNKA</sequence>
<reference evidence="1 2" key="1">
    <citation type="submission" date="2016-11" db="EMBL/GenBank/DDBJ databases">
        <authorList>
            <person name="Jaros S."/>
            <person name="Januszkiewicz K."/>
            <person name="Wedrychowicz H."/>
        </authorList>
    </citation>
    <scope>NUCLEOTIDE SEQUENCE [LARGE SCALE GENOMIC DNA]</scope>
    <source>
        <strain evidence="1 2">DSM 13106</strain>
    </source>
</reference>
<evidence type="ECO:0000313" key="1">
    <source>
        <dbReference type="EMBL" id="SHH80084.1"/>
    </source>
</evidence>
<dbReference type="PANTHER" id="PTHR38455:SF1">
    <property type="entry name" value="DUF951 DOMAIN-CONTAINING PROTEIN"/>
    <property type="match status" value="1"/>
</dbReference>
<name>A0A1M5VYL7_9FIRM</name>
<dbReference type="Pfam" id="PF06107">
    <property type="entry name" value="DUF951"/>
    <property type="match status" value="1"/>
</dbReference>
<dbReference type="STRING" id="1123281.SAMN02745180_01109"/>
<accession>A0A1M5VYL7</accession>
<dbReference type="PANTHER" id="PTHR38455">
    <property type="entry name" value="HYPOTHETICAL CYTOSOLIC PROTEIN"/>
    <property type="match status" value="1"/>
</dbReference>
<dbReference type="Proteomes" id="UP000184389">
    <property type="component" value="Unassembled WGS sequence"/>
</dbReference>
<dbReference type="AlphaFoldDB" id="A0A1M5VYL7"/>
<organism evidence="1 2">
    <name type="scientific">Sporanaerobacter acetigenes DSM 13106</name>
    <dbReference type="NCBI Taxonomy" id="1123281"/>
    <lineage>
        <taxon>Bacteria</taxon>
        <taxon>Bacillati</taxon>
        <taxon>Bacillota</taxon>
        <taxon>Tissierellia</taxon>
        <taxon>Tissierellales</taxon>
        <taxon>Sporanaerobacteraceae</taxon>
        <taxon>Sporanaerobacter</taxon>
    </lineage>
</organism>
<evidence type="ECO:0000313" key="2">
    <source>
        <dbReference type="Proteomes" id="UP000184389"/>
    </source>
</evidence>
<dbReference type="OrthoDB" id="9802710at2"/>
<dbReference type="EMBL" id="FQXR01000004">
    <property type="protein sequence ID" value="SHH80084.1"/>
    <property type="molecule type" value="Genomic_DNA"/>
</dbReference>
<dbReference type="PIRSF" id="PIRSF037263">
    <property type="entry name" value="DUF951_bac"/>
    <property type="match status" value="1"/>
</dbReference>
<protein>
    <recommendedName>
        <fullName evidence="3">DUF951 domain-containing protein</fullName>
    </recommendedName>
</protein>
<proteinExistence type="predicted"/>
<dbReference type="InterPro" id="IPR009296">
    <property type="entry name" value="DUF951"/>
</dbReference>
<gene>
    <name evidence="1" type="ORF">SAMN02745180_01109</name>
</gene>
<evidence type="ECO:0008006" key="3">
    <source>
        <dbReference type="Google" id="ProtNLM"/>
    </source>
</evidence>
<keyword evidence="2" id="KW-1185">Reference proteome</keyword>